<keyword evidence="1" id="KW-0596">Phosphopantetheine</keyword>
<comment type="caution">
    <text evidence="6">The sequence shown here is derived from an EMBL/GenBank/DDBJ whole genome shotgun (WGS) entry which is preliminary data.</text>
</comment>
<dbReference type="SUPFAM" id="SSF53901">
    <property type="entry name" value="Thiolase-like"/>
    <property type="match status" value="2"/>
</dbReference>
<reference evidence="7 8" key="2">
    <citation type="submission" date="2024-05" db="EMBL/GenBank/DDBJ databases">
        <authorList>
            <person name="Chen Y."/>
            <person name="Shah S."/>
            <person name="Dougan E. K."/>
            <person name="Thang M."/>
            <person name="Chan C."/>
        </authorList>
    </citation>
    <scope>NUCLEOTIDE SEQUENCE [LARGE SCALE GENOMIC DNA]</scope>
</reference>
<evidence type="ECO:0000313" key="7">
    <source>
        <dbReference type="EMBL" id="CAL4768479.1"/>
    </source>
</evidence>
<dbReference type="CDD" id="cd00833">
    <property type="entry name" value="PKS"/>
    <property type="match status" value="1"/>
</dbReference>
<evidence type="ECO:0000259" key="5">
    <source>
        <dbReference type="PROSITE" id="PS52004"/>
    </source>
</evidence>
<feature type="compositionally biased region" description="Low complexity" evidence="4">
    <location>
        <begin position="1201"/>
        <end position="1210"/>
    </location>
</feature>
<dbReference type="GO" id="GO:0006633">
    <property type="term" value="P:fatty acid biosynthetic process"/>
    <property type="evidence" value="ECO:0007669"/>
    <property type="project" value="TreeGrafter"/>
</dbReference>
<dbReference type="InterPro" id="IPR014031">
    <property type="entry name" value="Ketoacyl_synth_C"/>
</dbReference>
<keyword evidence="2" id="KW-0597">Phosphoprotein</keyword>
<comment type="similarity">
    <text evidence="3">Belongs to the thiolase-like superfamily. Beta-ketoacyl-ACP synthases family.</text>
</comment>
<evidence type="ECO:0000256" key="2">
    <source>
        <dbReference type="ARBA" id="ARBA00022553"/>
    </source>
</evidence>
<dbReference type="InterPro" id="IPR020841">
    <property type="entry name" value="PKS_Beta-ketoAc_synthase_dom"/>
</dbReference>
<dbReference type="EMBL" id="CAMXCT010000613">
    <property type="protein sequence ID" value="CAI3981167.1"/>
    <property type="molecule type" value="Genomic_DNA"/>
</dbReference>
<protein>
    <recommendedName>
        <fullName evidence="5">Ketosynthase family 3 (KS3) domain-containing protein</fullName>
    </recommendedName>
</protein>
<dbReference type="Proteomes" id="UP001152797">
    <property type="component" value="Unassembled WGS sequence"/>
</dbReference>
<evidence type="ECO:0000313" key="8">
    <source>
        <dbReference type="Proteomes" id="UP001152797"/>
    </source>
</evidence>
<dbReference type="PROSITE" id="PS52004">
    <property type="entry name" value="KS3_2"/>
    <property type="match status" value="1"/>
</dbReference>
<keyword evidence="8" id="KW-1185">Reference proteome</keyword>
<sequence>MDPGHRLTLETGYEALVRDGYKANTLMNSRGGVYVANPPPSEWSMTPKDIIGGGVCGGGGSIACGRFSFVHGLKGPCISIDVEGASSLVAVNYASTNLSRTGNWDPIPFALCNSWNLQLSPASYIQLSACRFLSPQGRTFAFDASASGYIRGDCVASMVLKALEVEDGEVKNEDQVLGHLAGSATNQSGRRVHMAAPDCLALQEVIHEVVQQTQISPLDVDAVESYADGKILDDCLEATALARAYRPQGTLHADGAAPLGIVSSKSGAGNQLEAMGLSQIIKVILGARVASIQPTPHLRIVNPHVDLEMCDRNAMLPSECISYRLPSTFTGILNRSIGGTNCHCIMFAKVPEQTYQKQKAITSSKQELIQPLLFWPSGGGELAEEMLPKMGYSIMGTFNRWRPQPMENKAPGVYVFTIILSENRWERFQIALDGEPTRVLHPVLTEGDKCCPVAGPEAALQVLSWQIDGRPKGPRLVDAGADDARQVPGGGWQAIAPDALRDVDADLLAVPGDRFRIRLQLQGRWRMVDWEKLPQAEKEDTPAERAFEASLTGLVGTYQVAGSWNLFDLQAGFGHIDAMSWSIWVKGRVDSWRHASPWASGEVRMAGLLVRSRRLGVTALGLGLVTSFGQKAQRSQVSCEDEPELASLVRRLPCGLRVLDQIDWWDAAREFSTAGKLRALLQLGGATFYDAEGYFVKTPMVALVAIGGLPICSDASLHLRLGDVKVPVALENIRAALRSQMGMTAMFSYLNRRGHDPEEMWKVVAKLGHFSVGHTAHLSFVLVGHSCAVENEFNSQRDVVHLGRLTVARTRSQKDPPLVVQRPELLPVFKDIRKQVQAAILSKVADREKMESKDISIGDWQEALYVGWPAAKAHVAVLTGSLRNLQKLVTSIDDDGKETEYRALLWQIAVACHLLLPDMFEDPSVKFKWRPPPHLLPPECAQVTGFFGSDAILQVLIARDGEQHFHLLRNEDRNQVIGPPASSPRPGSAILSAWNQRSPLNNWVFHALAGDVFKIEFERTAEQMQVTWSKIRTGDSVPEELIQMHLRKRYMVRFCFDSWSNDFYQMSWAGEYYQLFVELNELAKASFLIYEEGNPSRCLHPSIRDAHPLLSDYQLQGPTTLEGESLFWTIGASEDDHAALGRRYELRLRMDEEGKVPMKVDWVPVKSTKGLEAPEAAAPPAAAAPAAVSGEAKESSPQSVPEADPASSEAAEGDGLLGRLRDRCGYFGDKVAPTVQRVAEMESVQRGYERIKEVSHRVAENEKVQQGVEKVQKGLEVAKDTGKVVMEKTQQGIEAVKEKTREWRAGAGTALA</sequence>
<organism evidence="6">
    <name type="scientific">Cladocopium goreaui</name>
    <dbReference type="NCBI Taxonomy" id="2562237"/>
    <lineage>
        <taxon>Eukaryota</taxon>
        <taxon>Sar</taxon>
        <taxon>Alveolata</taxon>
        <taxon>Dinophyceae</taxon>
        <taxon>Suessiales</taxon>
        <taxon>Symbiodiniaceae</taxon>
        <taxon>Cladocopium</taxon>
    </lineage>
</organism>
<dbReference type="OrthoDB" id="329835at2759"/>
<reference evidence="6" key="1">
    <citation type="submission" date="2022-10" db="EMBL/GenBank/DDBJ databases">
        <authorList>
            <person name="Chen Y."/>
            <person name="Dougan E. K."/>
            <person name="Chan C."/>
            <person name="Rhodes N."/>
            <person name="Thang M."/>
        </authorList>
    </citation>
    <scope>NUCLEOTIDE SEQUENCE</scope>
</reference>
<dbReference type="PANTHER" id="PTHR43775">
    <property type="entry name" value="FATTY ACID SYNTHASE"/>
    <property type="match status" value="1"/>
</dbReference>
<dbReference type="InterPro" id="IPR016039">
    <property type="entry name" value="Thiolase-like"/>
</dbReference>
<gene>
    <name evidence="6" type="ORF">C1SCF055_LOCUS8983</name>
</gene>
<dbReference type="EMBL" id="CAMXCT030000613">
    <property type="protein sequence ID" value="CAL4768479.1"/>
    <property type="molecule type" value="Genomic_DNA"/>
</dbReference>
<evidence type="ECO:0000256" key="1">
    <source>
        <dbReference type="ARBA" id="ARBA00022450"/>
    </source>
</evidence>
<dbReference type="Pfam" id="PF00109">
    <property type="entry name" value="ketoacyl-synt"/>
    <property type="match status" value="1"/>
</dbReference>
<dbReference type="InterPro" id="IPR014030">
    <property type="entry name" value="Ketoacyl_synth_N"/>
</dbReference>
<feature type="domain" description="Ketosynthase family 3 (KS3)" evidence="5">
    <location>
        <begin position="1"/>
        <end position="348"/>
    </location>
</feature>
<dbReference type="GO" id="GO:0004312">
    <property type="term" value="F:fatty acid synthase activity"/>
    <property type="evidence" value="ECO:0007669"/>
    <property type="project" value="TreeGrafter"/>
</dbReference>
<keyword evidence="3" id="KW-0808">Transferase</keyword>
<accession>A0A9P1BWT3</accession>
<dbReference type="SMART" id="SM00825">
    <property type="entry name" value="PKS_KS"/>
    <property type="match status" value="1"/>
</dbReference>
<feature type="region of interest" description="Disordered" evidence="4">
    <location>
        <begin position="1173"/>
        <end position="1213"/>
    </location>
</feature>
<dbReference type="Gene3D" id="3.40.47.10">
    <property type="match status" value="1"/>
</dbReference>
<evidence type="ECO:0000313" key="6">
    <source>
        <dbReference type="EMBL" id="CAI3981167.1"/>
    </source>
</evidence>
<feature type="compositionally biased region" description="Low complexity" evidence="4">
    <location>
        <begin position="1173"/>
        <end position="1187"/>
    </location>
</feature>
<dbReference type="InterPro" id="IPR050091">
    <property type="entry name" value="PKS_NRPS_Biosynth_Enz"/>
</dbReference>
<name>A0A9P1BWT3_9DINO</name>
<dbReference type="PANTHER" id="PTHR43775:SF37">
    <property type="entry name" value="SI:DKEY-61P9.11"/>
    <property type="match status" value="1"/>
</dbReference>
<proteinExistence type="inferred from homology"/>
<dbReference type="EMBL" id="CAMXCT020000613">
    <property type="protein sequence ID" value="CAL1134542.1"/>
    <property type="molecule type" value="Genomic_DNA"/>
</dbReference>
<evidence type="ECO:0000256" key="3">
    <source>
        <dbReference type="RuleBase" id="RU003694"/>
    </source>
</evidence>
<evidence type="ECO:0000256" key="4">
    <source>
        <dbReference type="SAM" id="MobiDB-lite"/>
    </source>
</evidence>
<dbReference type="Pfam" id="PF02801">
    <property type="entry name" value="Ketoacyl-synt_C"/>
    <property type="match status" value="1"/>
</dbReference>